<feature type="domain" description="RanBD1" evidence="2">
    <location>
        <begin position="1230"/>
        <end position="1309"/>
    </location>
</feature>
<feature type="region of interest" description="Disordered" evidence="1">
    <location>
        <begin position="61"/>
        <end position="125"/>
    </location>
</feature>
<dbReference type="CDD" id="cd13170">
    <property type="entry name" value="RanBD_NUP50"/>
    <property type="match status" value="1"/>
</dbReference>
<organism evidence="3 4">
    <name type="scientific">Erysiphe pulchra</name>
    <dbReference type="NCBI Taxonomy" id="225359"/>
    <lineage>
        <taxon>Eukaryota</taxon>
        <taxon>Fungi</taxon>
        <taxon>Dikarya</taxon>
        <taxon>Ascomycota</taxon>
        <taxon>Pezizomycotina</taxon>
        <taxon>Leotiomycetes</taxon>
        <taxon>Erysiphales</taxon>
        <taxon>Erysiphaceae</taxon>
        <taxon>Erysiphe</taxon>
    </lineage>
</organism>
<dbReference type="SMART" id="SM00160">
    <property type="entry name" value="RanBD"/>
    <property type="match status" value="1"/>
</dbReference>
<feature type="region of interest" description="Disordered" evidence="1">
    <location>
        <begin position="787"/>
        <end position="922"/>
    </location>
</feature>
<comment type="caution">
    <text evidence="3">The sequence shown here is derived from an EMBL/GenBank/DDBJ whole genome shotgun (WGS) entry which is preliminary data.</text>
</comment>
<feature type="compositionally biased region" description="Polar residues" evidence="1">
    <location>
        <begin position="103"/>
        <end position="125"/>
    </location>
</feature>
<feature type="compositionally biased region" description="Basic and acidic residues" evidence="1">
    <location>
        <begin position="967"/>
        <end position="983"/>
    </location>
</feature>
<name>A0A2S4PKM9_9PEZI</name>
<dbReference type="Gene3D" id="2.30.29.30">
    <property type="entry name" value="Pleckstrin-homology domain (PH domain)/Phosphotyrosine-binding domain (PTB)"/>
    <property type="match status" value="1"/>
</dbReference>
<feature type="region of interest" description="Disordered" evidence="1">
    <location>
        <begin position="1201"/>
        <end position="1221"/>
    </location>
</feature>
<feature type="region of interest" description="Disordered" evidence="1">
    <location>
        <begin position="509"/>
        <end position="581"/>
    </location>
</feature>
<feature type="compositionally biased region" description="Polar residues" evidence="1">
    <location>
        <begin position="516"/>
        <end position="532"/>
    </location>
</feature>
<feature type="region of interest" description="Disordered" evidence="1">
    <location>
        <begin position="342"/>
        <end position="408"/>
    </location>
</feature>
<feature type="compositionally biased region" description="Low complexity" evidence="1">
    <location>
        <begin position="383"/>
        <end position="396"/>
    </location>
</feature>
<proteinExistence type="predicted"/>
<dbReference type="STRING" id="225359.A0A2S4PKM9"/>
<feature type="compositionally biased region" description="Polar residues" evidence="1">
    <location>
        <begin position="356"/>
        <end position="375"/>
    </location>
</feature>
<evidence type="ECO:0000313" key="3">
    <source>
        <dbReference type="EMBL" id="POS82563.1"/>
    </source>
</evidence>
<dbReference type="InterPro" id="IPR053074">
    <property type="entry name" value="NPC_Nucleoporin"/>
</dbReference>
<feature type="non-terminal residue" evidence="3">
    <location>
        <position position="1337"/>
    </location>
</feature>
<dbReference type="PANTHER" id="PTHR38697">
    <property type="entry name" value="NUCLEAR PORE COMPLEX PROTEIN SIMILAR TO S. CEREVISIAE NUP2 (EUROFUNG)"/>
    <property type="match status" value="1"/>
</dbReference>
<gene>
    <name evidence="3" type="ORF">EPUL_006671</name>
</gene>
<dbReference type="Pfam" id="PF00638">
    <property type="entry name" value="Ran_BP1"/>
    <property type="match status" value="1"/>
</dbReference>
<dbReference type="InterPro" id="IPR011993">
    <property type="entry name" value="PH-like_dom_sf"/>
</dbReference>
<feature type="region of interest" description="Disordered" evidence="1">
    <location>
        <begin position="651"/>
        <end position="703"/>
    </location>
</feature>
<sequence>SQTIGNKSNLTNLSATSANSNSLFGAPQGPSLRGANLKQNLFGSELASNTCMMAPKFDETWGKGSPASTNAPTSTFSNYNKDEKSQQDSLSKNDLFPKDNEQSTESKNSLVFSPAQPTSATNLFGQQTSTSNMFSLKRDTSTLPKKSSPLKTFCEVIRPDSPEPTMDVSSNVEAQSLNFPTSNTATPPIFATAHSNLSAPVKSNLFGSVGKVPNIESGLSKSTAVAQSQMIVQNDISQIPRQNVTSSGVNLIATEKKNLKETSGFGFGFSNASTNQSRLRSDVNEKHSTSFLQSLAAKPTSNAEMKLSSNIFGQANLSVSSSHPSVTLLMVKKFFWDQTPDETKSFSSKPSNESSLRSTQTSFLPQNPRDTTSSEICRMSGNENTTVSTTEMESSEAPSRIGNSQEIRKRNKYAPNVLPRNPLFRDLALTSQIKDEEIAASLPEGCSEIERQQFFALYRLRALNKAMGKMFSELPVTSDPQIVLDFYMEERRIILDECPSFNRKTKRKFSHEECEYNTTNKKQKQIEVNNSEQELKKPVEEALSFTRKRKLDSDEYQESQNSDKRNKINQNETSQGLFSSDDSMLMTEKEAGSLFMPKMNPSSPLKPPIFTNTLMTATPSELMPSSAFPSYDSMTNIENNAYQKQENNSVFGENNSFKQNDPLASSNLKESSTANKFRSILDGPSHSNVLTHPTSSTSEKQDLLSDSNKLIQLTSKNSLPVNPFLSASTLSKSINEDSLSGNTFSKVTADINEERSQKKIENKHIENNTAQEVESQDYERSKPRFSLINEEQTPEIHTSKISQSFESAAEGERGRAGLSNPFSSIQPSIEEKVKFSTDSTKSKPKSFGFQNDSEKNTRATPASTTNTKKRKLTEENSNSDFAAVPDTDNESESEESEIDQKEEKEDPSYNPDLEISSAVSTPVEKTGAGLVASKRAIFSPESNASFKAPLKSSETGIVPGNNFGAKDLQKESGNEEERQELKTSRSLLDRVSYLPNNSDQSTSDEKNIKTPAKKDFSGFQFQSFQENKNPHGDQIWKPGAPIVFATSTSSQPSPSFGASIFNPIKIDSSVSENNDLKKASEIKLSQFLTNLLDKENSNQIPKPPISLVNNREVKATTEVGVESKPIFSTLFSNSVTTKSDSTNVESVFGQPNQPLSLFGQNGGSGTSSLFGNSTGPLSLFGKPNTTGTSSFPSIINTHETTRTAGSETEKIENDGPDEEALEADKDEQIDLTSTGPGEENEEVIHEVRVRALKFVQIKSKGSKDWEVKGVGSLRILKHKENDNCRLLLRSDPSGKIILNRAILGNVVYKSTGKTLKFLSASETGKGLETWVLQVKTE</sequence>
<feature type="compositionally biased region" description="Polar residues" evidence="1">
    <location>
        <begin position="651"/>
        <end position="676"/>
    </location>
</feature>
<dbReference type="PROSITE" id="PS50196">
    <property type="entry name" value="RANBD1"/>
    <property type="match status" value="1"/>
</dbReference>
<evidence type="ECO:0000313" key="4">
    <source>
        <dbReference type="Proteomes" id="UP000237438"/>
    </source>
</evidence>
<feature type="compositionally biased region" description="Acidic residues" evidence="1">
    <location>
        <begin position="887"/>
        <end position="897"/>
    </location>
</feature>
<feature type="compositionally biased region" description="Basic and acidic residues" evidence="1">
    <location>
        <begin position="1003"/>
        <end position="1012"/>
    </location>
</feature>
<reference evidence="3 4" key="1">
    <citation type="submission" date="2017-10" db="EMBL/GenBank/DDBJ databases">
        <title>Development of genomic resources for the powdery mildew, Erysiphe pulchra.</title>
        <authorList>
            <person name="Wadl P.A."/>
            <person name="Mack B.M."/>
            <person name="Moore G."/>
            <person name="Beltz S.B."/>
        </authorList>
    </citation>
    <scope>NUCLEOTIDE SEQUENCE [LARGE SCALE GENOMIC DNA]</scope>
    <source>
        <strain evidence="3">Cflorida</strain>
    </source>
</reference>
<dbReference type="EMBL" id="PEDP01002601">
    <property type="protein sequence ID" value="POS82563.1"/>
    <property type="molecule type" value="Genomic_DNA"/>
</dbReference>
<feature type="compositionally biased region" description="Polar residues" evidence="1">
    <location>
        <begin position="66"/>
        <end position="79"/>
    </location>
</feature>
<dbReference type="InterPro" id="IPR000156">
    <property type="entry name" value="Ran_bind_dom"/>
</dbReference>
<evidence type="ECO:0000259" key="2">
    <source>
        <dbReference type="PROSITE" id="PS50196"/>
    </source>
</evidence>
<feature type="non-terminal residue" evidence="3">
    <location>
        <position position="1"/>
    </location>
</feature>
<feature type="compositionally biased region" description="Polar residues" evidence="1">
    <location>
        <begin position="789"/>
        <end position="806"/>
    </location>
</feature>
<dbReference type="SUPFAM" id="SSF50729">
    <property type="entry name" value="PH domain-like"/>
    <property type="match status" value="1"/>
</dbReference>
<evidence type="ECO:0000256" key="1">
    <source>
        <dbReference type="SAM" id="MobiDB-lite"/>
    </source>
</evidence>
<feature type="compositionally biased region" description="Polar residues" evidence="1">
    <location>
        <begin position="568"/>
        <end position="581"/>
    </location>
</feature>
<keyword evidence="4" id="KW-1185">Reference proteome</keyword>
<dbReference type="OrthoDB" id="185618at2759"/>
<feature type="compositionally biased region" description="Low complexity" evidence="1">
    <location>
        <begin position="345"/>
        <end position="355"/>
    </location>
</feature>
<feature type="compositionally biased region" description="Basic and acidic residues" evidence="1">
    <location>
        <begin position="898"/>
        <end position="907"/>
    </location>
</feature>
<dbReference type="PANTHER" id="PTHR38697:SF1">
    <property type="entry name" value="NUCLEAR PORE COMPLEX PROTEIN SIMILAR TO S. CEREVISIAE NUP2 (EUROFUNG)"/>
    <property type="match status" value="1"/>
</dbReference>
<accession>A0A2S4PKM9</accession>
<protein>
    <recommendedName>
        <fullName evidence="2">RanBD1 domain-containing protein</fullName>
    </recommendedName>
</protein>
<feature type="compositionally biased region" description="Polar residues" evidence="1">
    <location>
        <begin position="685"/>
        <end position="703"/>
    </location>
</feature>
<dbReference type="Proteomes" id="UP000237438">
    <property type="component" value="Unassembled WGS sequence"/>
</dbReference>
<feature type="region of interest" description="Disordered" evidence="1">
    <location>
        <begin position="938"/>
        <end position="1012"/>
    </location>
</feature>